<name>A0A1L7D434_9CORY</name>
<evidence type="ECO:0000313" key="2">
    <source>
        <dbReference type="Proteomes" id="UP000185491"/>
    </source>
</evidence>
<dbReference type="AlphaFoldDB" id="A0A1L7D434"/>
<organism evidence="1 2">
    <name type="scientific">Corynebacterium phocae</name>
    <dbReference type="NCBI Taxonomy" id="161895"/>
    <lineage>
        <taxon>Bacteria</taxon>
        <taxon>Bacillati</taxon>
        <taxon>Actinomycetota</taxon>
        <taxon>Actinomycetes</taxon>
        <taxon>Mycobacteriales</taxon>
        <taxon>Corynebacteriaceae</taxon>
        <taxon>Corynebacterium</taxon>
    </lineage>
</organism>
<sequence length="89" mass="9961">MPEGSALHRAKNGGHTWTTLHSILWGSAGELYRASSFWRGYLKVKNDRFEWPATPWEEKNDSSRYGRVEDSDRAAAAAYLMSFAPPSGA</sequence>
<protein>
    <submittedName>
        <fullName evidence="1">Uncharacterized protein</fullName>
    </submittedName>
</protein>
<dbReference type="Proteomes" id="UP000185491">
    <property type="component" value="Chromosome"/>
</dbReference>
<dbReference type="EMBL" id="CP009249">
    <property type="protein sequence ID" value="APT92692.1"/>
    <property type="molecule type" value="Genomic_DNA"/>
</dbReference>
<dbReference type="KEGG" id="cpho:CPHO_07060"/>
<accession>A0A1L7D434</accession>
<reference evidence="1 2" key="1">
    <citation type="submission" date="2014-08" db="EMBL/GenBank/DDBJ databases">
        <title>Complete genome sequence of Corynebacterium phocae M408/89/1(T)(=DSM 44612(T)), isolated from the common seal (Phoca vitulina).</title>
        <authorList>
            <person name="Ruckert C."/>
            <person name="Albersmeier A."/>
            <person name="Winkler A."/>
            <person name="Kalinowski J."/>
        </authorList>
    </citation>
    <scope>NUCLEOTIDE SEQUENCE [LARGE SCALE GENOMIC DNA]</scope>
    <source>
        <strain evidence="1 2">M408/89/1</strain>
    </source>
</reference>
<keyword evidence="2" id="KW-1185">Reference proteome</keyword>
<gene>
    <name evidence="1" type="ORF">CPHO_07060</name>
</gene>
<evidence type="ECO:0000313" key="1">
    <source>
        <dbReference type="EMBL" id="APT92692.1"/>
    </source>
</evidence>
<proteinExistence type="predicted"/>